<dbReference type="GO" id="GO:0008765">
    <property type="term" value="F:UDP-N-acetylmuramoylalanyl-D-glutamate-2,6-diaminopimelate ligase activity"/>
    <property type="evidence" value="ECO:0007669"/>
    <property type="project" value="UniProtKB-UniRule"/>
</dbReference>
<dbReference type="Pfam" id="PF08245">
    <property type="entry name" value="Mur_ligase_M"/>
    <property type="match status" value="1"/>
</dbReference>
<feature type="binding site" evidence="7">
    <location>
        <begin position="408"/>
        <end position="411"/>
    </location>
    <ligand>
        <name>meso-2,6-diaminopimelate</name>
        <dbReference type="ChEBI" id="CHEBI:57791"/>
    </ligand>
</feature>
<dbReference type="GO" id="GO:0009252">
    <property type="term" value="P:peptidoglycan biosynthetic process"/>
    <property type="evidence" value="ECO:0007669"/>
    <property type="project" value="UniProtKB-UniRule"/>
</dbReference>
<dbReference type="EMBL" id="WESC01000015">
    <property type="protein sequence ID" value="KAB7738934.1"/>
    <property type="molecule type" value="Genomic_DNA"/>
</dbReference>
<keyword evidence="7" id="KW-0547">Nucleotide-binding</keyword>
<feature type="binding site" evidence="7">
    <location>
        <position position="29"/>
    </location>
    <ligand>
        <name>UDP-N-acetyl-alpha-D-muramoyl-L-alanyl-D-glutamate</name>
        <dbReference type="ChEBI" id="CHEBI:83900"/>
    </ligand>
</feature>
<evidence type="ECO:0000313" key="13">
    <source>
        <dbReference type="Proteomes" id="UP000468901"/>
    </source>
</evidence>
<dbReference type="GO" id="GO:0051301">
    <property type="term" value="P:cell division"/>
    <property type="evidence" value="ECO:0007669"/>
    <property type="project" value="UniProtKB-KW"/>
</dbReference>
<organism evidence="12 13">
    <name type="scientific">Parvibaculum sedimenti</name>
    <dbReference type="NCBI Taxonomy" id="2608632"/>
    <lineage>
        <taxon>Bacteria</taxon>
        <taxon>Pseudomonadati</taxon>
        <taxon>Pseudomonadota</taxon>
        <taxon>Alphaproteobacteria</taxon>
        <taxon>Hyphomicrobiales</taxon>
        <taxon>Parvibaculaceae</taxon>
        <taxon>Parvibaculum</taxon>
    </lineage>
</organism>
<feature type="binding site" evidence="7">
    <location>
        <position position="384"/>
    </location>
    <ligand>
        <name>meso-2,6-diaminopimelate</name>
        <dbReference type="ChEBI" id="CHEBI:57791"/>
    </ligand>
</feature>
<keyword evidence="3 7" id="KW-0133">Cell shape</keyword>
<dbReference type="PANTHER" id="PTHR23135">
    <property type="entry name" value="MUR LIGASE FAMILY MEMBER"/>
    <property type="match status" value="1"/>
</dbReference>
<evidence type="ECO:0000256" key="6">
    <source>
        <dbReference type="ARBA" id="ARBA00023316"/>
    </source>
</evidence>
<feature type="binding site" evidence="7">
    <location>
        <position position="188"/>
    </location>
    <ligand>
        <name>UDP-N-acetyl-alpha-D-muramoyl-L-alanyl-D-glutamate</name>
        <dbReference type="ChEBI" id="CHEBI:83900"/>
    </ligand>
</feature>
<keyword evidence="6 7" id="KW-0961">Cell wall biogenesis/degradation</keyword>
<dbReference type="AlphaFoldDB" id="A0A6N6VJ46"/>
<comment type="similarity">
    <text evidence="1 7">Belongs to the MurCDEF family. MurE subfamily.</text>
</comment>
<feature type="binding site" evidence="7">
    <location>
        <position position="180"/>
    </location>
    <ligand>
        <name>UDP-N-acetyl-alpha-D-muramoyl-L-alanyl-D-glutamate</name>
        <dbReference type="ChEBI" id="CHEBI:83900"/>
    </ligand>
</feature>
<name>A0A6N6VJ46_9HYPH</name>
<dbReference type="Gene3D" id="3.40.1390.10">
    <property type="entry name" value="MurE/MurF, N-terminal domain"/>
    <property type="match status" value="1"/>
</dbReference>
<keyword evidence="5 7" id="KW-0131">Cell cycle</keyword>
<keyword evidence="7" id="KW-0067">ATP-binding</keyword>
<protein>
    <recommendedName>
        <fullName evidence="7">UDP-N-acetylmuramoyl-L-alanyl-D-glutamate--2,6-diaminopimelate ligase</fullName>
        <ecNumber evidence="7">6.3.2.13</ecNumber>
    </recommendedName>
    <alternativeName>
        <fullName evidence="7">Meso-A2pm-adding enzyme</fullName>
    </alternativeName>
    <alternativeName>
        <fullName evidence="7">Meso-diaminopimelate-adding enzyme</fullName>
    </alternativeName>
    <alternativeName>
        <fullName evidence="7">UDP-MurNAc-L-Ala-D-Glu:meso-diaminopimelate ligase</fullName>
    </alternativeName>
    <alternativeName>
        <fullName evidence="7">UDP-MurNAc-tripeptide synthetase</fullName>
    </alternativeName>
    <alternativeName>
        <fullName evidence="7">UDP-N-acetylmuramyl-tripeptide synthetase</fullName>
    </alternativeName>
</protein>
<comment type="pathway">
    <text evidence="7 8">Cell wall biogenesis; peptidoglycan biosynthesis.</text>
</comment>
<dbReference type="GO" id="GO:0005737">
    <property type="term" value="C:cytoplasm"/>
    <property type="evidence" value="ECO:0007669"/>
    <property type="project" value="UniProtKB-SubCell"/>
</dbReference>
<dbReference type="InterPro" id="IPR005761">
    <property type="entry name" value="UDP-N-AcMur-Glu-dNH2Pim_ligase"/>
</dbReference>
<feature type="binding site" evidence="7">
    <location>
        <begin position="153"/>
        <end position="154"/>
    </location>
    <ligand>
        <name>UDP-N-acetyl-alpha-D-muramoyl-L-alanyl-D-glutamate</name>
        <dbReference type="ChEBI" id="CHEBI:83900"/>
    </ligand>
</feature>
<dbReference type="GO" id="GO:0008360">
    <property type="term" value="P:regulation of cell shape"/>
    <property type="evidence" value="ECO:0007669"/>
    <property type="project" value="UniProtKB-KW"/>
</dbReference>
<feature type="binding site" evidence="7">
    <location>
        <position position="460"/>
    </location>
    <ligand>
        <name>meso-2,6-diaminopimelate</name>
        <dbReference type="ChEBI" id="CHEBI:57791"/>
    </ligand>
</feature>
<evidence type="ECO:0000259" key="9">
    <source>
        <dbReference type="Pfam" id="PF01225"/>
    </source>
</evidence>
<dbReference type="Proteomes" id="UP000468901">
    <property type="component" value="Unassembled WGS sequence"/>
</dbReference>
<dbReference type="NCBIfam" id="NF001126">
    <property type="entry name" value="PRK00139.1-4"/>
    <property type="match status" value="1"/>
</dbReference>
<accession>A0A6N6VJ46</accession>
<keyword evidence="4 7" id="KW-0573">Peptidoglycan synthesis</keyword>
<dbReference type="GO" id="GO:0071555">
    <property type="term" value="P:cell wall organization"/>
    <property type="evidence" value="ECO:0007669"/>
    <property type="project" value="UniProtKB-KW"/>
</dbReference>
<evidence type="ECO:0000256" key="7">
    <source>
        <dbReference type="HAMAP-Rule" id="MF_00208"/>
    </source>
</evidence>
<feature type="binding site" evidence="7">
    <location>
        <position position="456"/>
    </location>
    <ligand>
        <name>meso-2,6-diaminopimelate</name>
        <dbReference type="ChEBI" id="CHEBI:57791"/>
    </ligand>
</feature>
<sequence>MQLATLIGPDHPNLPEGGGTEILGLTADSREVKPGFLFAALPGTKVDGTRFIPQALAQGASALLVDALAEVSFDVSGDVPVIADRNPRRRLALMAARFFGRQPETVVAVTGTNGKTSIVTFVRQIWAALGFEAASVGTVGIVGPQGERALGHTTPDPVTLQAALADLADEGVTHLAMEASSHGLAQYRLDGVKLAAAAFTNLTRDHLDYHPTFDDYAYAKLRLFGEVMAPGGVAVLNADSDFCAEFEAVSWARGHRIISVGRKGRTICLVAAKATARGQVLELVHEGHNYTVNLPLVGAFQASNALVAAGLVIGSGGEPAKVFAALENLKGAKGRLEEVAHLLNGASVYIDYAHTPDALENLLEALRPHTKKRLVVVFGCGGDRDPGKRPQMGAAATKLADLVYVTDDNPRGEDPAVIRAAILAAANGAIEITDRGEAIKTAMCGLKAGDVLVVAGKGHETGQIIGDRTIHFSDHEAVEAAARAIGGQA</sequence>
<dbReference type="SUPFAM" id="SSF63418">
    <property type="entry name" value="MurE/MurF N-terminal domain"/>
    <property type="match status" value="1"/>
</dbReference>
<feature type="short sequence motif" description="Meso-diaminopimelate recognition motif" evidence="7">
    <location>
        <begin position="408"/>
        <end position="411"/>
    </location>
</feature>
<evidence type="ECO:0000259" key="11">
    <source>
        <dbReference type="Pfam" id="PF08245"/>
    </source>
</evidence>
<feature type="modified residue" description="N6-carboxylysine" evidence="7">
    <location>
        <position position="220"/>
    </location>
</feature>
<evidence type="ECO:0000256" key="8">
    <source>
        <dbReference type="RuleBase" id="RU004135"/>
    </source>
</evidence>
<evidence type="ECO:0000256" key="1">
    <source>
        <dbReference type="ARBA" id="ARBA00005898"/>
    </source>
</evidence>
<dbReference type="InterPro" id="IPR035911">
    <property type="entry name" value="MurE/MurF_N"/>
</dbReference>
<comment type="caution">
    <text evidence="7">Lacks conserved residue(s) required for the propagation of feature annotation.</text>
</comment>
<dbReference type="InterPro" id="IPR036615">
    <property type="entry name" value="Mur_ligase_C_dom_sf"/>
</dbReference>
<dbReference type="InterPro" id="IPR004101">
    <property type="entry name" value="Mur_ligase_C"/>
</dbReference>
<proteinExistence type="inferred from homology"/>
<dbReference type="NCBIfam" id="NF001124">
    <property type="entry name" value="PRK00139.1-2"/>
    <property type="match status" value="1"/>
</dbReference>
<dbReference type="UniPathway" id="UPA00219"/>
<keyword evidence="7" id="KW-0963">Cytoplasm</keyword>
<dbReference type="GO" id="GO:0000287">
    <property type="term" value="F:magnesium ion binding"/>
    <property type="evidence" value="ECO:0007669"/>
    <property type="project" value="UniProtKB-UniRule"/>
</dbReference>
<evidence type="ECO:0000256" key="2">
    <source>
        <dbReference type="ARBA" id="ARBA00022618"/>
    </source>
</evidence>
<dbReference type="SUPFAM" id="SSF53623">
    <property type="entry name" value="MurD-like peptide ligases, catalytic domain"/>
    <property type="match status" value="1"/>
</dbReference>
<dbReference type="InterPro" id="IPR000713">
    <property type="entry name" value="Mur_ligase_N"/>
</dbReference>
<comment type="PTM">
    <text evidence="7">Carboxylation is probably crucial for Mg(2+) binding and, consequently, for the gamma-phosphate positioning of ATP.</text>
</comment>
<dbReference type="Pfam" id="PF01225">
    <property type="entry name" value="Mur_ligase"/>
    <property type="match status" value="1"/>
</dbReference>
<keyword evidence="13" id="KW-1185">Reference proteome</keyword>
<evidence type="ECO:0000256" key="5">
    <source>
        <dbReference type="ARBA" id="ARBA00023306"/>
    </source>
</evidence>
<feature type="domain" description="Mur ligase C-terminal" evidence="10">
    <location>
        <begin position="334"/>
        <end position="458"/>
    </location>
</feature>
<dbReference type="InterPro" id="IPR036565">
    <property type="entry name" value="Mur-like_cat_sf"/>
</dbReference>
<comment type="subcellular location">
    <subcellularLocation>
        <location evidence="7 8">Cytoplasm</location>
    </subcellularLocation>
</comment>
<reference evidence="12 13" key="1">
    <citation type="submission" date="2019-09" db="EMBL/GenBank/DDBJ databases">
        <title>Parvibaculum sedimenti sp. nov., isolated from sediment.</title>
        <authorList>
            <person name="Wang Y."/>
        </authorList>
    </citation>
    <scope>NUCLEOTIDE SEQUENCE [LARGE SCALE GENOMIC DNA]</scope>
    <source>
        <strain evidence="12 13">HXT-9</strain>
    </source>
</reference>
<comment type="caution">
    <text evidence="12">The sequence shown here is derived from an EMBL/GenBank/DDBJ whole genome shotgun (WGS) entry which is preliminary data.</text>
</comment>
<evidence type="ECO:0000259" key="10">
    <source>
        <dbReference type="Pfam" id="PF02875"/>
    </source>
</evidence>
<dbReference type="NCBIfam" id="TIGR01085">
    <property type="entry name" value="murE"/>
    <property type="match status" value="1"/>
</dbReference>
<dbReference type="Pfam" id="PF02875">
    <property type="entry name" value="Mur_ligase_C"/>
    <property type="match status" value="1"/>
</dbReference>
<evidence type="ECO:0000256" key="3">
    <source>
        <dbReference type="ARBA" id="ARBA00022960"/>
    </source>
</evidence>
<dbReference type="PANTHER" id="PTHR23135:SF4">
    <property type="entry name" value="UDP-N-ACETYLMURAMOYL-L-ALANYL-D-GLUTAMATE--2,6-DIAMINOPIMELATE LIGASE MURE HOMOLOG, CHLOROPLASTIC"/>
    <property type="match status" value="1"/>
</dbReference>
<evidence type="ECO:0000313" key="12">
    <source>
        <dbReference type="EMBL" id="KAB7738934.1"/>
    </source>
</evidence>
<dbReference type="Gene3D" id="3.40.1190.10">
    <property type="entry name" value="Mur-like, catalytic domain"/>
    <property type="match status" value="1"/>
</dbReference>
<dbReference type="Gene3D" id="3.90.190.20">
    <property type="entry name" value="Mur ligase, C-terminal domain"/>
    <property type="match status" value="1"/>
</dbReference>
<dbReference type="EC" id="6.3.2.13" evidence="7"/>
<dbReference type="GO" id="GO:0005524">
    <property type="term" value="F:ATP binding"/>
    <property type="evidence" value="ECO:0007669"/>
    <property type="project" value="UniProtKB-UniRule"/>
</dbReference>
<feature type="binding site" evidence="7">
    <location>
        <begin position="111"/>
        <end position="117"/>
    </location>
    <ligand>
        <name>ATP</name>
        <dbReference type="ChEBI" id="CHEBI:30616"/>
    </ligand>
</feature>
<evidence type="ECO:0000256" key="4">
    <source>
        <dbReference type="ARBA" id="ARBA00022984"/>
    </source>
</evidence>
<keyword evidence="7" id="KW-0460">Magnesium</keyword>
<feature type="binding site" evidence="7">
    <location>
        <position position="186"/>
    </location>
    <ligand>
        <name>UDP-N-acetyl-alpha-D-muramoyl-L-alanyl-D-glutamate</name>
        <dbReference type="ChEBI" id="CHEBI:83900"/>
    </ligand>
</feature>
<feature type="domain" description="Mur ligase central" evidence="11">
    <location>
        <begin position="109"/>
        <end position="311"/>
    </location>
</feature>
<comment type="function">
    <text evidence="7">Catalyzes the addition of meso-diaminopimelic acid to the nucleotide precursor UDP-N-acetylmuramoyl-L-alanyl-D-glutamate (UMAG) in the biosynthesis of bacterial cell-wall peptidoglycan.</text>
</comment>
<dbReference type="SUPFAM" id="SSF53244">
    <property type="entry name" value="MurD-like peptide ligases, peptide-binding domain"/>
    <property type="match status" value="1"/>
</dbReference>
<comment type="cofactor">
    <cofactor evidence="7">
        <name>Mg(2+)</name>
        <dbReference type="ChEBI" id="CHEBI:18420"/>
    </cofactor>
</comment>
<keyword evidence="2 7" id="KW-0132">Cell division</keyword>
<dbReference type="InterPro" id="IPR013221">
    <property type="entry name" value="Mur_ligase_cen"/>
</dbReference>
<gene>
    <name evidence="7" type="primary">murE</name>
    <name evidence="12" type="ORF">F2P47_14935</name>
</gene>
<keyword evidence="7 12" id="KW-0436">Ligase</keyword>
<comment type="catalytic activity">
    <reaction evidence="7">
        <text>UDP-N-acetyl-alpha-D-muramoyl-L-alanyl-D-glutamate + meso-2,6-diaminopimelate + ATP = UDP-N-acetyl-alpha-D-muramoyl-L-alanyl-gamma-D-glutamyl-meso-2,6-diaminopimelate + ADP + phosphate + H(+)</text>
        <dbReference type="Rhea" id="RHEA:23676"/>
        <dbReference type="ChEBI" id="CHEBI:15378"/>
        <dbReference type="ChEBI" id="CHEBI:30616"/>
        <dbReference type="ChEBI" id="CHEBI:43474"/>
        <dbReference type="ChEBI" id="CHEBI:57791"/>
        <dbReference type="ChEBI" id="CHEBI:83900"/>
        <dbReference type="ChEBI" id="CHEBI:83905"/>
        <dbReference type="ChEBI" id="CHEBI:456216"/>
        <dbReference type="EC" id="6.3.2.13"/>
    </reaction>
</comment>
<feature type="domain" description="Mur ligase N-terminal catalytic" evidence="9">
    <location>
        <begin position="22"/>
        <end position="98"/>
    </location>
</feature>
<dbReference type="HAMAP" id="MF_00208">
    <property type="entry name" value="MurE"/>
    <property type="match status" value="1"/>
</dbReference>